<dbReference type="GO" id="GO:0016020">
    <property type="term" value="C:membrane"/>
    <property type="evidence" value="ECO:0007669"/>
    <property type="project" value="TreeGrafter"/>
</dbReference>
<dbReference type="AlphaFoldDB" id="A0A9P9WA55"/>
<dbReference type="SUPFAM" id="SSF52540">
    <property type="entry name" value="P-loop containing nucleoside triphosphate hydrolases"/>
    <property type="match status" value="1"/>
</dbReference>
<dbReference type="GO" id="GO:0005525">
    <property type="term" value="F:GTP binding"/>
    <property type="evidence" value="ECO:0007669"/>
    <property type="project" value="InterPro"/>
</dbReference>
<evidence type="ECO:0000256" key="1">
    <source>
        <dbReference type="SAM" id="MobiDB-lite"/>
    </source>
</evidence>
<accession>A0A9P9WA55</accession>
<dbReference type="PANTHER" id="PTHR11566:SF21">
    <property type="entry name" value="DYNAMIN RELATED PROTEIN 1, ISOFORM A"/>
    <property type="match status" value="1"/>
</dbReference>
<dbReference type="GO" id="GO:0006897">
    <property type="term" value="P:endocytosis"/>
    <property type="evidence" value="ECO:0007669"/>
    <property type="project" value="TreeGrafter"/>
</dbReference>
<reference evidence="3" key="1">
    <citation type="submission" date="2021-03" db="EMBL/GenBank/DDBJ databases">
        <title>Revisited historic fungal species revealed as producer of novel bioactive compounds through whole genome sequencing and comparative genomics.</title>
        <authorList>
            <person name="Vignolle G.A."/>
            <person name="Hochenegger N."/>
            <person name="Mach R.L."/>
            <person name="Mach-Aigner A.R."/>
            <person name="Javad Rahimi M."/>
            <person name="Salim K.A."/>
            <person name="Chan C.M."/>
            <person name="Lim L.B.L."/>
            <person name="Cai F."/>
            <person name="Druzhinina I.S."/>
            <person name="U'Ren J.M."/>
            <person name="Derntl C."/>
        </authorList>
    </citation>
    <scope>NUCLEOTIDE SEQUENCE</scope>
    <source>
        <strain evidence="3">TUCIM 5799</strain>
    </source>
</reference>
<dbReference type="GO" id="GO:0000266">
    <property type="term" value="P:mitochondrial fission"/>
    <property type="evidence" value="ECO:0007669"/>
    <property type="project" value="TreeGrafter"/>
</dbReference>
<dbReference type="EMBL" id="JAFIMR010000056">
    <property type="protein sequence ID" value="KAI1853834.1"/>
    <property type="molecule type" value="Genomic_DNA"/>
</dbReference>
<dbReference type="Gene3D" id="1.20.120.1240">
    <property type="entry name" value="Dynamin, middle domain"/>
    <property type="match status" value="1"/>
</dbReference>
<dbReference type="InterPro" id="IPR022812">
    <property type="entry name" value="Dynamin"/>
</dbReference>
<feature type="domain" description="GED" evidence="2">
    <location>
        <begin position="682"/>
        <end position="775"/>
    </location>
</feature>
<feature type="region of interest" description="Disordered" evidence="1">
    <location>
        <begin position="446"/>
        <end position="508"/>
    </location>
</feature>
<dbReference type="GO" id="GO:0005739">
    <property type="term" value="C:mitochondrion"/>
    <property type="evidence" value="ECO:0007669"/>
    <property type="project" value="TreeGrafter"/>
</dbReference>
<keyword evidence="4" id="KW-1185">Reference proteome</keyword>
<dbReference type="Gene3D" id="3.40.50.300">
    <property type="entry name" value="P-loop containing nucleotide triphosphate hydrolases"/>
    <property type="match status" value="1"/>
</dbReference>
<dbReference type="PANTHER" id="PTHR11566">
    <property type="entry name" value="DYNAMIN"/>
    <property type="match status" value="1"/>
</dbReference>
<gene>
    <name evidence="3" type="ORF">JX265_012665</name>
</gene>
<dbReference type="GO" id="GO:0016559">
    <property type="term" value="P:peroxisome fission"/>
    <property type="evidence" value="ECO:0007669"/>
    <property type="project" value="TreeGrafter"/>
</dbReference>
<evidence type="ECO:0000313" key="3">
    <source>
        <dbReference type="EMBL" id="KAI1853834.1"/>
    </source>
</evidence>
<protein>
    <recommendedName>
        <fullName evidence="2">GED domain-containing protein</fullName>
    </recommendedName>
</protein>
<dbReference type="Proteomes" id="UP000829685">
    <property type="component" value="Unassembled WGS sequence"/>
</dbReference>
<evidence type="ECO:0000259" key="2">
    <source>
        <dbReference type="PROSITE" id="PS51388"/>
    </source>
</evidence>
<proteinExistence type="predicted"/>
<dbReference type="InterPro" id="IPR027417">
    <property type="entry name" value="P-loop_NTPase"/>
</dbReference>
<dbReference type="InterPro" id="IPR020850">
    <property type="entry name" value="GED_dom"/>
</dbReference>
<dbReference type="InterPro" id="IPR045063">
    <property type="entry name" value="Dynamin_N"/>
</dbReference>
<evidence type="ECO:0000313" key="4">
    <source>
        <dbReference type="Proteomes" id="UP000829685"/>
    </source>
</evidence>
<feature type="region of interest" description="Disordered" evidence="1">
    <location>
        <begin position="29"/>
        <end position="51"/>
    </location>
</feature>
<dbReference type="GO" id="GO:0008017">
    <property type="term" value="F:microtubule binding"/>
    <property type="evidence" value="ECO:0007669"/>
    <property type="project" value="TreeGrafter"/>
</dbReference>
<comment type="caution">
    <text evidence="3">The sequence shown here is derived from an EMBL/GenBank/DDBJ whole genome shotgun (WGS) entry which is preliminary data.</text>
</comment>
<feature type="compositionally biased region" description="Basic and acidic residues" evidence="1">
    <location>
        <begin position="29"/>
        <end position="45"/>
    </location>
</feature>
<dbReference type="GO" id="GO:0048312">
    <property type="term" value="P:intracellular distribution of mitochondria"/>
    <property type="evidence" value="ECO:0007669"/>
    <property type="project" value="TreeGrafter"/>
</dbReference>
<dbReference type="GO" id="GO:0005874">
    <property type="term" value="C:microtubule"/>
    <property type="evidence" value="ECO:0007669"/>
    <property type="project" value="TreeGrafter"/>
</dbReference>
<dbReference type="InterPro" id="IPR001401">
    <property type="entry name" value="Dynamin_GTPase"/>
</dbReference>
<dbReference type="Pfam" id="PF00350">
    <property type="entry name" value="Dynamin_N"/>
    <property type="match status" value="1"/>
</dbReference>
<dbReference type="PRINTS" id="PR00195">
    <property type="entry name" value="DYNAMIN"/>
</dbReference>
<sequence>MSSISLSRRPVVGPERSLFEELTYDGKVVKREPKDEEGPSHDHVAENPFDNKSSRTLFDAIDQLQTCGAGQDIDIPQLVIVGGQSTGKSSLLQSLVEIPFPTGQGCCTRFATRIVSRRTPPGSPNLCIVKIVKPDFDLNEFFNYGANDTYKSFEERCETLSAQRFSDIVEKVQKDYMGIDRGKHRGAKNFATEVLRVELSGPNRSHFSILDIPGFFSTAADVHPEEMAGVKRMVTEYMKKPQNLVICVADATNDVANQGIFDLAGEHVEKSRLIGVFTKCDRAKDSSQAREVVRTATKPDVADDYTSMKHGCLGGITVQSRSLDERSEEPARICDVEEIPCTIPQLENSKEFPILQSKVQDLLQKNLQARKALGAPRPSHQDRVQYLNDVVHRFHSAAKLALEQPGHLPSQGMRVRNLVAMRNRKFDSYLRLNGHQFEFEDIFNPVLGDAGQPEDNSEEETASSQHEPPQFTFGVLPPTPSASPTPKSKAKKVKERPPQTVAQARKEVSPIRQKIREEIDVFQNAGLPGLLNTDVFPKLYNEQNRKWSKIALDHLRGVAQDTIAAAMEILKYVDEQCHLSSDAMEGLKSIVMDFYRTEFKEARKRLEDYMEQEKSFPLQTTNPRFQQSLEERRIKRYQDAFRRNIDDLRDWLHRGQHTASTIIDKVDLVLVDLHFDAATRMENEVHDVLQVYYELALETFIEFTTKRVIEDFVSNQKGPLRGLSTDYILGLSEAEVEKLAREDEATLLKRDGYNQQIARLERAHAIAENAWRQTTSCEGELLTA</sequence>
<name>A0A9P9WA55_9PEZI</name>
<dbReference type="PROSITE" id="PS51388">
    <property type="entry name" value="GED"/>
    <property type="match status" value="1"/>
</dbReference>
<dbReference type="SMART" id="SM00053">
    <property type="entry name" value="DYNc"/>
    <property type="match status" value="1"/>
</dbReference>
<organism evidence="3 4">
    <name type="scientific">Neoarthrinium moseri</name>
    <dbReference type="NCBI Taxonomy" id="1658444"/>
    <lineage>
        <taxon>Eukaryota</taxon>
        <taxon>Fungi</taxon>
        <taxon>Dikarya</taxon>
        <taxon>Ascomycota</taxon>
        <taxon>Pezizomycotina</taxon>
        <taxon>Sordariomycetes</taxon>
        <taxon>Xylariomycetidae</taxon>
        <taxon>Amphisphaeriales</taxon>
        <taxon>Apiosporaceae</taxon>
        <taxon>Neoarthrinium</taxon>
    </lineage>
</organism>
<dbReference type="GO" id="GO:0003924">
    <property type="term" value="F:GTPase activity"/>
    <property type="evidence" value="ECO:0007669"/>
    <property type="project" value="InterPro"/>
</dbReference>